<reference evidence="2" key="1">
    <citation type="submission" date="2022-11" db="UniProtKB">
        <authorList>
            <consortium name="WormBaseParasite"/>
        </authorList>
    </citation>
    <scope>IDENTIFICATION</scope>
</reference>
<sequence>MTTMKLNLETERHLNLYPKSQLRMQTLPLICMEAIFSFLEPKDLYTCMLVCRHWNSVIHGKGKYIWKAMINKVLPKASAEDIKLKEFFPNAKDLFKAFVFAWNPNDISATMYVKPDCFTVYRKPIAQCTDAVRGKRPVTSGVHAFDFIWHSPFGTAAVVGFGTINERLTCPGYESLIGKTDQSWGWNLVDHQLLHKNNYRPYPANTNMQNTVQTNSRIRLIIDCDRKMAGFEMGDEFLGVAFKKLPSVALYPMVAAVYGHSEISMYYMGLAELG</sequence>
<protein>
    <submittedName>
        <fullName evidence="2">F-box/SPRY domain-containing protein 1</fullName>
    </submittedName>
</protein>
<name>A0AC34Q917_9BILA</name>
<organism evidence="1 2">
    <name type="scientific">Panagrolaimus sp. JU765</name>
    <dbReference type="NCBI Taxonomy" id="591449"/>
    <lineage>
        <taxon>Eukaryota</taxon>
        <taxon>Metazoa</taxon>
        <taxon>Ecdysozoa</taxon>
        <taxon>Nematoda</taxon>
        <taxon>Chromadorea</taxon>
        <taxon>Rhabditida</taxon>
        <taxon>Tylenchina</taxon>
        <taxon>Panagrolaimomorpha</taxon>
        <taxon>Panagrolaimoidea</taxon>
        <taxon>Panagrolaimidae</taxon>
        <taxon>Panagrolaimus</taxon>
    </lineage>
</organism>
<evidence type="ECO:0000313" key="2">
    <source>
        <dbReference type="WBParaSite" id="JU765_v2.g14222.t1"/>
    </source>
</evidence>
<dbReference type="WBParaSite" id="JU765_v2.g14222.t1">
    <property type="protein sequence ID" value="JU765_v2.g14222.t1"/>
    <property type="gene ID" value="JU765_v2.g14222"/>
</dbReference>
<proteinExistence type="predicted"/>
<dbReference type="Proteomes" id="UP000887576">
    <property type="component" value="Unplaced"/>
</dbReference>
<accession>A0AC34Q917</accession>
<evidence type="ECO:0000313" key="1">
    <source>
        <dbReference type="Proteomes" id="UP000887576"/>
    </source>
</evidence>